<accession>A0A232ENG2</accession>
<evidence type="ECO:0000313" key="1">
    <source>
        <dbReference type="EMBL" id="OXU19867.1"/>
    </source>
</evidence>
<protein>
    <submittedName>
        <fullName evidence="1">Uncharacterized protein</fullName>
    </submittedName>
</protein>
<dbReference type="Proteomes" id="UP000215335">
    <property type="component" value="Unassembled WGS sequence"/>
</dbReference>
<dbReference type="AlphaFoldDB" id="A0A232ENG2"/>
<reference evidence="1 2" key="1">
    <citation type="journal article" date="2017" name="Curr. Biol.">
        <title>The Evolution of Venom by Co-option of Single-Copy Genes.</title>
        <authorList>
            <person name="Martinson E.O."/>
            <person name="Mrinalini"/>
            <person name="Kelkar Y.D."/>
            <person name="Chang C.H."/>
            <person name="Werren J.H."/>
        </authorList>
    </citation>
    <scope>NUCLEOTIDE SEQUENCE [LARGE SCALE GENOMIC DNA]</scope>
    <source>
        <strain evidence="1 2">Alberta</strain>
        <tissue evidence="1">Whole body</tissue>
    </source>
</reference>
<organism evidence="1 2">
    <name type="scientific">Trichomalopsis sarcophagae</name>
    <dbReference type="NCBI Taxonomy" id="543379"/>
    <lineage>
        <taxon>Eukaryota</taxon>
        <taxon>Metazoa</taxon>
        <taxon>Ecdysozoa</taxon>
        <taxon>Arthropoda</taxon>
        <taxon>Hexapoda</taxon>
        <taxon>Insecta</taxon>
        <taxon>Pterygota</taxon>
        <taxon>Neoptera</taxon>
        <taxon>Endopterygota</taxon>
        <taxon>Hymenoptera</taxon>
        <taxon>Apocrita</taxon>
        <taxon>Proctotrupomorpha</taxon>
        <taxon>Chalcidoidea</taxon>
        <taxon>Pteromalidae</taxon>
        <taxon>Pteromalinae</taxon>
        <taxon>Trichomalopsis</taxon>
    </lineage>
</organism>
<evidence type="ECO:0000313" key="2">
    <source>
        <dbReference type="Proteomes" id="UP000215335"/>
    </source>
</evidence>
<comment type="caution">
    <text evidence="1">The sequence shown here is derived from an EMBL/GenBank/DDBJ whole genome shotgun (WGS) entry which is preliminary data.</text>
</comment>
<gene>
    <name evidence="1" type="ORF">TSAR_004497</name>
</gene>
<sequence>MVGEKSITVRFISNPEKNKYLIQVLATYFFSSARLRDVYKSVFARSPSTRQILQMRNFIAGQNRKLIITSASLDDTSELTCFRNSEQAEAL</sequence>
<proteinExistence type="predicted"/>
<dbReference type="EMBL" id="NNAY01003175">
    <property type="protein sequence ID" value="OXU19867.1"/>
    <property type="molecule type" value="Genomic_DNA"/>
</dbReference>
<keyword evidence="2" id="KW-1185">Reference proteome</keyword>
<name>A0A232ENG2_9HYME</name>